<name>A0AAT9HE34_9ACTN</name>
<dbReference type="EMBL" id="AP035768">
    <property type="protein sequence ID" value="BFO15668.1"/>
    <property type="molecule type" value="Genomic_DNA"/>
</dbReference>
<accession>A0AAT9HE34</accession>
<dbReference type="AlphaFoldDB" id="A0AAT9HE34"/>
<organism evidence="1">
    <name type="scientific">Streptomyces haneummycinicus</name>
    <dbReference type="NCBI Taxonomy" id="3074435"/>
    <lineage>
        <taxon>Bacteria</taxon>
        <taxon>Bacillati</taxon>
        <taxon>Actinomycetota</taxon>
        <taxon>Actinomycetes</taxon>
        <taxon>Kitasatosporales</taxon>
        <taxon>Streptomycetaceae</taxon>
        <taxon>Streptomyces</taxon>
    </lineage>
</organism>
<proteinExistence type="predicted"/>
<reference evidence="1" key="2">
    <citation type="submission" date="2024-07" db="EMBL/GenBank/DDBJ databases">
        <title>Streptomyces haneummycinica sp. nov., a new antibiotic-producing actinobacterium isolated from marine sediment.</title>
        <authorList>
            <person name="Uemura M."/>
            <person name="Hamada M."/>
            <person name="Hirano S."/>
            <person name="Kobayashi K."/>
            <person name="Ohshiro T."/>
            <person name="Kobayashi T."/>
            <person name="Terahara T."/>
        </authorList>
    </citation>
    <scope>NUCLEOTIDE SEQUENCE</scope>
    <source>
        <strain evidence="1">KM77-8</strain>
    </source>
</reference>
<protein>
    <submittedName>
        <fullName evidence="1">Uncharacterized protein</fullName>
    </submittedName>
</protein>
<reference evidence="1" key="1">
    <citation type="submission" date="2024-06" db="EMBL/GenBank/DDBJ databases">
        <authorList>
            <consortium name="consrtm"/>
            <person name="Uemura M."/>
            <person name="Terahara T."/>
        </authorList>
    </citation>
    <scope>NUCLEOTIDE SEQUENCE</scope>
    <source>
        <strain evidence="1">KM77-8</strain>
    </source>
</reference>
<evidence type="ECO:0000313" key="1">
    <source>
        <dbReference type="EMBL" id="BFO15668.1"/>
    </source>
</evidence>
<gene>
    <name evidence="1" type="ORF">SHKM778_20560</name>
</gene>
<sequence>MTLCFRLPDAALLNRRPEACGVVRSVMRAPSTSPRPLLAVQCQVNREMATLSSFEGVANGGDCGSAMVGRVIVALLCVHGFLGHVHSRLCRRQLGFPFEG</sequence>